<keyword evidence="4" id="KW-1185">Reference proteome</keyword>
<evidence type="ECO:0000313" key="3">
    <source>
        <dbReference type="EMBL" id="GGK63681.1"/>
    </source>
</evidence>
<feature type="domain" description="Potassium channel" evidence="2">
    <location>
        <begin position="75"/>
        <end position="154"/>
    </location>
</feature>
<dbReference type="Pfam" id="PF07885">
    <property type="entry name" value="Ion_trans_2"/>
    <property type="match status" value="1"/>
</dbReference>
<dbReference type="Proteomes" id="UP000662111">
    <property type="component" value="Unassembled WGS sequence"/>
</dbReference>
<dbReference type="SUPFAM" id="SSF81324">
    <property type="entry name" value="Voltage-gated potassium channels"/>
    <property type="match status" value="1"/>
</dbReference>
<feature type="transmembrane region" description="Helical" evidence="1">
    <location>
        <begin position="61"/>
        <end position="83"/>
    </location>
</feature>
<dbReference type="Gene3D" id="1.10.287.70">
    <property type="match status" value="1"/>
</dbReference>
<protein>
    <recommendedName>
        <fullName evidence="2">Potassium channel domain-containing protein</fullName>
    </recommendedName>
</protein>
<reference evidence="4" key="1">
    <citation type="journal article" date="2019" name="Int. J. Syst. Evol. Microbiol.">
        <title>The Global Catalogue of Microorganisms (GCM) 10K type strain sequencing project: providing services to taxonomists for standard genome sequencing and annotation.</title>
        <authorList>
            <consortium name="The Broad Institute Genomics Platform"/>
            <consortium name="The Broad Institute Genome Sequencing Center for Infectious Disease"/>
            <person name="Wu L."/>
            <person name="Ma J."/>
        </authorList>
    </citation>
    <scope>NUCLEOTIDE SEQUENCE [LARGE SCALE GENOMIC DNA]</scope>
    <source>
        <strain evidence="4">CGMCC 1.5362</strain>
    </source>
</reference>
<name>A0ABQ2F5E1_9MICO</name>
<accession>A0ABQ2F5E1</accession>
<sequence length="293" mass="31944">MVSQVVMTVAGIVVIGLGLHDMFHTLLHPTGQGRLSRMVLAGMWRVSKATGHRLGSTVGPLAMVVVILVWVLLQLLGWALIYLPHVPEGFMYSSGVDPSDYPDVVEALYLSAVTLSTLGYGDMVATDLWIRTASPLQALAGFALLTAALTWFTQIYPPLSRRRALALELKGLADSDWADSADDADPAVLTRVVDTLAAEVIKARIDFAQHTEGFYFQERDPDLALVRQLPYALCLRDAALASSEAVVRRSGRQLALAIDQLTSELDDNFLHTGGDAQEVLVAYAADHHHEPRF</sequence>
<keyword evidence="1" id="KW-0812">Transmembrane</keyword>
<comment type="caution">
    <text evidence="3">The sequence shown here is derived from an EMBL/GenBank/DDBJ whole genome shotgun (WGS) entry which is preliminary data.</text>
</comment>
<evidence type="ECO:0000256" key="1">
    <source>
        <dbReference type="SAM" id="Phobius"/>
    </source>
</evidence>
<dbReference type="InterPro" id="IPR013099">
    <property type="entry name" value="K_chnl_dom"/>
</dbReference>
<organism evidence="3 4">
    <name type="scientific">Ornithinimicrobium pekingense</name>
    <dbReference type="NCBI Taxonomy" id="384677"/>
    <lineage>
        <taxon>Bacteria</taxon>
        <taxon>Bacillati</taxon>
        <taxon>Actinomycetota</taxon>
        <taxon>Actinomycetes</taxon>
        <taxon>Micrococcales</taxon>
        <taxon>Ornithinimicrobiaceae</taxon>
        <taxon>Ornithinimicrobium</taxon>
    </lineage>
</organism>
<evidence type="ECO:0000259" key="2">
    <source>
        <dbReference type="Pfam" id="PF07885"/>
    </source>
</evidence>
<feature type="transmembrane region" description="Helical" evidence="1">
    <location>
        <begin position="6"/>
        <end position="27"/>
    </location>
</feature>
<evidence type="ECO:0000313" key="4">
    <source>
        <dbReference type="Proteomes" id="UP000662111"/>
    </source>
</evidence>
<keyword evidence="1" id="KW-1133">Transmembrane helix</keyword>
<gene>
    <name evidence="3" type="ORF">GCM10011509_10140</name>
</gene>
<keyword evidence="1" id="KW-0472">Membrane</keyword>
<proteinExistence type="predicted"/>
<dbReference type="EMBL" id="BMLB01000002">
    <property type="protein sequence ID" value="GGK63681.1"/>
    <property type="molecule type" value="Genomic_DNA"/>
</dbReference>
<feature type="transmembrane region" description="Helical" evidence="1">
    <location>
        <begin position="136"/>
        <end position="156"/>
    </location>
</feature>